<name>A0A239AU02_9BACT</name>
<evidence type="ECO:0000313" key="1">
    <source>
        <dbReference type="EMBL" id="SNR98821.1"/>
    </source>
</evidence>
<keyword evidence="2" id="KW-1185">Reference proteome</keyword>
<dbReference type="InterPro" id="IPR039437">
    <property type="entry name" value="FrzH/put_lumazine-bd"/>
</dbReference>
<dbReference type="RefSeq" id="WP_089237357.1">
    <property type="nucleotide sequence ID" value="NZ_FZOK01000001.1"/>
</dbReference>
<dbReference type="EMBL" id="FZOK01000001">
    <property type="protein sequence ID" value="SNR98821.1"/>
    <property type="molecule type" value="Genomic_DNA"/>
</dbReference>
<accession>A0A239AU02</accession>
<organism evidence="1 2">
    <name type="scientific">Belliella buryatensis</name>
    <dbReference type="NCBI Taxonomy" id="1500549"/>
    <lineage>
        <taxon>Bacteria</taxon>
        <taxon>Pseudomonadati</taxon>
        <taxon>Bacteroidota</taxon>
        <taxon>Cytophagia</taxon>
        <taxon>Cytophagales</taxon>
        <taxon>Cyclobacteriaceae</taxon>
        <taxon>Belliella</taxon>
    </lineage>
</organism>
<protein>
    <submittedName>
        <fullName evidence="1">Putative lumazine-binding</fullName>
    </submittedName>
</protein>
<dbReference type="AlphaFoldDB" id="A0A239AU02"/>
<gene>
    <name evidence="1" type="ORF">SAMN06295967_101380</name>
</gene>
<evidence type="ECO:0000313" key="2">
    <source>
        <dbReference type="Proteomes" id="UP000198480"/>
    </source>
</evidence>
<dbReference type="Gene3D" id="3.10.450.50">
    <property type="match status" value="1"/>
</dbReference>
<reference evidence="2" key="1">
    <citation type="submission" date="2017-06" db="EMBL/GenBank/DDBJ databases">
        <authorList>
            <person name="Varghese N."/>
            <person name="Submissions S."/>
        </authorList>
    </citation>
    <scope>NUCLEOTIDE SEQUENCE [LARGE SCALE GENOMIC DNA]</scope>
    <source>
        <strain evidence="2">5C</strain>
    </source>
</reference>
<dbReference type="Pfam" id="PF12893">
    <property type="entry name" value="Lumazine_bd_2"/>
    <property type="match status" value="1"/>
</dbReference>
<sequence>MKKLILFAFFCSSFFIEKANCQTNEINAIEQTIKLYFEGMIERDRSKLDSAFDPSARLIGYRGEQFTITPYEEWASGTAKGNHRNPAEYDNHIIGIEIKGYTALAKTELFWPGIYYFDYLTLIKINEQWKIVHKTWYEEKTNPNL</sequence>
<dbReference type="SUPFAM" id="SSF54427">
    <property type="entry name" value="NTF2-like"/>
    <property type="match status" value="1"/>
</dbReference>
<dbReference type="OrthoDB" id="8445243at2"/>
<dbReference type="InterPro" id="IPR032710">
    <property type="entry name" value="NTF2-like_dom_sf"/>
</dbReference>
<dbReference type="Proteomes" id="UP000198480">
    <property type="component" value="Unassembled WGS sequence"/>
</dbReference>
<proteinExistence type="predicted"/>